<keyword evidence="4" id="KW-0804">Transcription</keyword>
<dbReference type="InterPro" id="IPR005119">
    <property type="entry name" value="LysR_subst-bd"/>
</dbReference>
<proteinExistence type="inferred from homology"/>
<dbReference type="InterPro" id="IPR000847">
    <property type="entry name" value="LysR_HTH_N"/>
</dbReference>
<comment type="similarity">
    <text evidence="1">Belongs to the LysR transcriptional regulatory family.</text>
</comment>
<dbReference type="EMBL" id="VSSQ01010253">
    <property type="protein sequence ID" value="MPM43838.1"/>
    <property type="molecule type" value="Genomic_DNA"/>
</dbReference>
<dbReference type="InterPro" id="IPR036388">
    <property type="entry name" value="WH-like_DNA-bd_sf"/>
</dbReference>
<dbReference type="InterPro" id="IPR050950">
    <property type="entry name" value="HTH-type_LysR_regulators"/>
</dbReference>
<dbReference type="SUPFAM" id="SSF46785">
    <property type="entry name" value="Winged helix' DNA-binding domain"/>
    <property type="match status" value="1"/>
</dbReference>
<dbReference type="InterPro" id="IPR036390">
    <property type="entry name" value="WH_DNA-bd_sf"/>
</dbReference>
<evidence type="ECO:0000256" key="4">
    <source>
        <dbReference type="ARBA" id="ARBA00023163"/>
    </source>
</evidence>
<dbReference type="Gene3D" id="3.40.190.10">
    <property type="entry name" value="Periplasmic binding protein-like II"/>
    <property type="match status" value="2"/>
</dbReference>
<dbReference type="CDD" id="cd08440">
    <property type="entry name" value="PBP2_LTTR_like_4"/>
    <property type="match status" value="1"/>
</dbReference>
<dbReference type="GO" id="GO:0003700">
    <property type="term" value="F:DNA-binding transcription factor activity"/>
    <property type="evidence" value="ECO:0007669"/>
    <property type="project" value="InterPro"/>
</dbReference>
<dbReference type="GO" id="GO:0005829">
    <property type="term" value="C:cytosol"/>
    <property type="evidence" value="ECO:0007669"/>
    <property type="project" value="TreeGrafter"/>
</dbReference>
<dbReference type="Gene3D" id="1.10.10.10">
    <property type="entry name" value="Winged helix-like DNA-binding domain superfamily/Winged helix DNA-binding domain"/>
    <property type="match status" value="1"/>
</dbReference>
<keyword evidence="3" id="KW-0238">DNA-binding</keyword>
<comment type="caution">
    <text evidence="6">The sequence shown here is derived from an EMBL/GenBank/DDBJ whole genome shotgun (WGS) entry which is preliminary data.</text>
</comment>
<name>A0A644ZTW5_9ZZZZ</name>
<dbReference type="Pfam" id="PF03466">
    <property type="entry name" value="LysR_substrate"/>
    <property type="match status" value="1"/>
</dbReference>
<evidence type="ECO:0000256" key="2">
    <source>
        <dbReference type="ARBA" id="ARBA00023015"/>
    </source>
</evidence>
<protein>
    <submittedName>
        <fullName evidence="6">HTH-type transcriptional regulator GltC</fullName>
    </submittedName>
</protein>
<accession>A0A644ZTW5</accession>
<dbReference type="PANTHER" id="PTHR30419">
    <property type="entry name" value="HTH-TYPE TRANSCRIPTIONAL REGULATOR YBHD"/>
    <property type="match status" value="1"/>
</dbReference>
<dbReference type="PROSITE" id="PS50931">
    <property type="entry name" value="HTH_LYSR"/>
    <property type="match status" value="1"/>
</dbReference>
<organism evidence="6">
    <name type="scientific">bioreactor metagenome</name>
    <dbReference type="NCBI Taxonomy" id="1076179"/>
    <lineage>
        <taxon>unclassified sequences</taxon>
        <taxon>metagenomes</taxon>
        <taxon>ecological metagenomes</taxon>
    </lineage>
</organism>
<dbReference type="GO" id="GO:0003677">
    <property type="term" value="F:DNA binding"/>
    <property type="evidence" value="ECO:0007669"/>
    <property type="project" value="UniProtKB-KW"/>
</dbReference>
<dbReference type="AlphaFoldDB" id="A0A644ZTW5"/>
<feature type="domain" description="HTH lysR-type" evidence="5">
    <location>
        <begin position="22"/>
        <end position="79"/>
    </location>
</feature>
<dbReference type="Pfam" id="PF00126">
    <property type="entry name" value="HTH_1"/>
    <property type="match status" value="1"/>
</dbReference>
<dbReference type="PRINTS" id="PR00039">
    <property type="entry name" value="HTHLYSR"/>
</dbReference>
<reference evidence="6" key="1">
    <citation type="submission" date="2019-08" db="EMBL/GenBank/DDBJ databases">
        <authorList>
            <person name="Kucharzyk K."/>
            <person name="Murdoch R.W."/>
            <person name="Higgins S."/>
            <person name="Loffler F."/>
        </authorList>
    </citation>
    <scope>NUCLEOTIDE SEQUENCE</scope>
</reference>
<evidence type="ECO:0000256" key="1">
    <source>
        <dbReference type="ARBA" id="ARBA00009437"/>
    </source>
</evidence>
<evidence type="ECO:0000313" key="6">
    <source>
        <dbReference type="EMBL" id="MPM43838.1"/>
    </source>
</evidence>
<sequence length="327" mass="35545">MALTHKNKSIFVVDLLSMAINIKYRSIKAFLLVAESHSFTHAAGALGVTQPSLSALIQDLEDTLGLKLLERSTRNVALTQAGDEFLQRIQRPLADVEEAYRSTLDLSAARRGTVIVAALPSAAFGLVPHALEKLRIEHPALQARVIEAHNDGLLAMLRTNQVECAIGPLSEAAPDLHFEPLLTDGYYAVFPQGHALEALSSIRWEQLLPHDLVLLARGSNARQHFDLGLQTGVGSAEPVSPRYDVTHIITAASMARRGLGVALLPRLALPELNLNGLVARPIAAQNAQRDIGVMHRRDRVLGPATRFFIEQLRGVVAQVERGLLPLA</sequence>
<gene>
    <name evidence="6" type="primary">gltC_17</name>
    <name evidence="6" type="ORF">SDC9_90515</name>
</gene>
<dbReference type="SUPFAM" id="SSF53850">
    <property type="entry name" value="Periplasmic binding protein-like II"/>
    <property type="match status" value="1"/>
</dbReference>
<dbReference type="FunFam" id="1.10.10.10:FF:000001">
    <property type="entry name" value="LysR family transcriptional regulator"/>
    <property type="match status" value="1"/>
</dbReference>
<evidence type="ECO:0000256" key="3">
    <source>
        <dbReference type="ARBA" id="ARBA00023125"/>
    </source>
</evidence>
<dbReference type="PANTHER" id="PTHR30419:SF8">
    <property type="entry name" value="NITROGEN ASSIMILATION TRANSCRIPTIONAL ACTIVATOR-RELATED"/>
    <property type="match status" value="1"/>
</dbReference>
<evidence type="ECO:0000259" key="5">
    <source>
        <dbReference type="PROSITE" id="PS50931"/>
    </source>
</evidence>
<keyword evidence="2" id="KW-0805">Transcription regulation</keyword>